<gene>
    <name evidence="3" type="ORF">RFI_11483</name>
</gene>
<dbReference type="PANTHER" id="PTHR39299">
    <property type="entry name" value="TRANSMEMBRANE PROTEIN"/>
    <property type="match status" value="1"/>
</dbReference>
<dbReference type="AlphaFoldDB" id="X6NIT6"/>
<keyword evidence="2" id="KW-0812">Transmembrane</keyword>
<reference evidence="3 4" key="1">
    <citation type="journal article" date="2013" name="Curr. Biol.">
        <title>The Genome of the Foraminiferan Reticulomyxa filosa.</title>
        <authorList>
            <person name="Glockner G."/>
            <person name="Hulsmann N."/>
            <person name="Schleicher M."/>
            <person name="Noegel A.A."/>
            <person name="Eichinger L."/>
            <person name="Gallinger C."/>
            <person name="Pawlowski J."/>
            <person name="Sierra R."/>
            <person name="Euteneuer U."/>
            <person name="Pillet L."/>
            <person name="Moustafa A."/>
            <person name="Platzer M."/>
            <person name="Groth M."/>
            <person name="Szafranski K."/>
            <person name="Schliwa M."/>
        </authorList>
    </citation>
    <scope>NUCLEOTIDE SEQUENCE [LARGE SCALE GENOMIC DNA]</scope>
</reference>
<dbReference type="Proteomes" id="UP000023152">
    <property type="component" value="Unassembled WGS sequence"/>
</dbReference>
<organism evidence="3 4">
    <name type="scientific">Reticulomyxa filosa</name>
    <dbReference type="NCBI Taxonomy" id="46433"/>
    <lineage>
        <taxon>Eukaryota</taxon>
        <taxon>Sar</taxon>
        <taxon>Rhizaria</taxon>
        <taxon>Retaria</taxon>
        <taxon>Foraminifera</taxon>
        <taxon>Monothalamids</taxon>
        <taxon>Reticulomyxidae</taxon>
        <taxon>Reticulomyxa</taxon>
    </lineage>
</organism>
<keyword evidence="4" id="KW-1185">Reference proteome</keyword>
<feature type="compositionally biased region" description="Acidic residues" evidence="1">
    <location>
        <begin position="392"/>
        <end position="425"/>
    </location>
</feature>
<keyword evidence="2" id="KW-1133">Transmembrane helix</keyword>
<keyword evidence="2" id="KW-0472">Membrane</keyword>
<feature type="transmembrane region" description="Helical" evidence="2">
    <location>
        <begin position="76"/>
        <end position="98"/>
    </location>
</feature>
<feature type="transmembrane region" description="Helical" evidence="2">
    <location>
        <begin position="216"/>
        <end position="237"/>
    </location>
</feature>
<feature type="transmembrane region" description="Helical" evidence="2">
    <location>
        <begin position="318"/>
        <end position="339"/>
    </location>
</feature>
<feature type="compositionally biased region" description="Basic and acidic residues" evidence="1">
    <location>
        <begin position="426"/>
        <end position="441"/>
    </location>
</feature>
<feature type="transmembrane region" description="Helical" evidence="2">
    <location>
        <begin position="105"/>
        <end position="124"/>
    </location>
</feature>
<dbReference type="PANTHER" id="PTHR39299:SF1">
    <property type="entry name" value="TRANSMEMBRANE PROTEIN"/>
    <property type="match status" value="1"/>
</dbReference>
<evidence type="ECO:0000256" key="2">
    <source>
        <dbReference type="SAM" id="Phobius"/>
    </source>
</evidence>
<feature type="transmembrane region" description="Helical" evidence="2">
    <location>
        <begin position="130"/>
        <end position="155"/>
    </location>
</feature>
<sequence length="441" mass="51776">MATSLRGFGTYGTRQEEHKPVLLFQSKPLTEWMRFWRSRWRKVKKIEKVYLGIVILHALMLFALGVYSLIRHSLPKTFVLLAFFIGFCFFLFSVESVLTENYVQLRCSILSAMFISAYLVWYYADNTDEVSTFALVLIALSCIISLSYVPLYYFVKESFGWYRYEAMTKPNEMLMKCYLQYQSFNSFLQLDTELVIIFIFVLVIPEHSRANITGSISWIIIQFVWTLIGFFSFYIHIRIHVHIYYMRGGRKKKDHYIFLLKKKGEVSVRFETRYLASIFLMMSVIIPAYFIAELYWILSEDRDKGALYITRKQYIVTFVLFVLARFLSLYWSVLCILNFGKGLKNEVFINGRNTFMTAGLLNQVIDVVDRLDKKEGILGKTVGTFTRLGANTEEETPDQQLADVEEEEDTAQDDLEQNNDNDNDNDNDKNNDSDKDRDFFR</sequence>
<accession>X6NIT6</accession>
<name>X6NIT6_RETFI</name>
<evidence type="ECO:0000256" key="1">
    <source>
        <dbReference type="SAM" id="MobiDB-lite"/>
    </source>
</evidence>
<feature type="transmembrane region" description="Helical" evidence="2">
    <location>
        <begin position="184"/>
        <end position="204"/>
    </location>
</feature>
<proteinExistence type="predicted"/>
<evidence type="ECO:0000313" key="3">
    <source>
        <dbReference type="EMBL" id="ETO25654.1"/>
    </source>
</evidence>
<feature type="transmembrane region" description="Helical" evidence="2">
    <location>
        <begin position="274"/>
        <end position="298"/>
    </location>
</feature>
<feature type="region of interest" description="Disordered" evidence="1">
    <location>
        <begin position="388"/>
        <end position="441"/>
    </location>
</feature>
<dbReference type="EMBL" id="ASPP01008365">
    <property type="protein sequence ID" value="ETO25654.1"/>
    <property type="molecule type" value="Genomic_DNA"/>
</dbReference>
<comment type="caution">
    <text evidence="3">The sequence shown here is derived from an EMBL/GenBank/DDBJ whole genome shotgun (WGS) entry which is preliminary data.</text>
</comment>
<protein>
    <submittedName>
        <fullName evidence="3">Uncharacterized protein</fullName>
    </submittedName>
</protein>
<evidence type="ECO:0000313" key="4">
    <source>
        <dbReference type="Proteomes" id="UP000023152"/>
    </source>
</evidence>
<feature type="transmembrane region" description="Helical" evidence="2">
    <location>
        <begin position="49"/>
        <end position="70"/>
    </location>
</feature>